<reference evidence="2 3" key="1">
    <citation type="submission" date="2019-03" db="EMBL/GenBank/DDBJ databases">
        <title>Ramlibacter sp. 18x22-1, whole genome shotgun sequence.</title>
        <authorList>
            <person name="Zhang X."/>
            <person name="Feng G."/>
            <person name="Zhu H."/>
        </authorList>
    </citation>
    <scope>NUCLEOTIDE SEQUENCE [LARGE SCALE GENOMIC DNA]</scope>
    <source>
        <strain evidence="2 3">18x22-1</strain>
    </source>
</reference>
<keyword evidence="3" id="KW-1185">Reference proteome</keyword>
<comment type="caution">
    <text evidence="2">The sequence shown here is derived from an EMBL/GenBank/DDBJ whole genome shotgun (WGS) entry which is preliminary data.</text>
</comment>
<dbReference type="EMBL" id="SMLK01000001">
    <property type="protein sequence ID" value="TFZ07714.1"/>
    <property type="molecule type" value="Genomic_DNA"/>
</dbReference>
<evidence type="ECO:0000313" key="2">
    <source>
        <dbReference type="EMBL" id="TFZ07714.1"/>
    </source>
</evidence>
<dbReference type="OrthoDB" id="9790406at2"/>
<evidence type="ECO:0000313" key="3">
    <source>
        <dbReference type="Proteomes" id="UP000297839"/>
    </source>
</evidence>
<evidence type="ECO:0000259" key="1">
    <source>
        <dbReference type="PROSITE" id="PS50851"/>
    </source>
</evidence>
<dbReference type="RefSeq" id="WP_135247651.1">
    <property type="nucleotide sequence ID" value="NZ_SMLK01000001.1"/>
</dbReference>
<dbReference type="Gene3D" id="2.40.50.180">
    <property type="entry name" value="CheA-289, Domain 4"/>
    <property type="match status" value="1"/>
</dbReference>
<dbReference type="GO" id="GO:0005829">
    <property type="term" value="C:cytosol"/>
    <property type="evidence" value="ECO:0007669"/>
    <property type="project" value="TreeGrafter"/>
</dbReference>
<feature type="domain" description="CheW-like" evidence="1">
    <location>
        <begin position="34"/>
        <end position="168"/>
    </location>
</feature>
<dbReference type="AlphaFoldDB" id="A0A4Z0C9R5"/>
<proteinExistence type="predicted"/>
<dbReference type="GO" id="GO:0006935">
    <property type="term" value="P:chemotaxis"/>
    <property type="evidence" value="ECO:0007669"/>
    <property type="project" value="InterPro"/>
</dbReference>
<dbReference type="PROSITE" id="PS50851">
    <property type="entry name" value="CHEW"/>
    <property type="match status" value="1"/>
</dbReference>
<dbReference type="SMART" id="SM00260">
    <property type="entry name" value="CheW"/>
    <property type="match status" value="1"/>
</dbReference>
<dbReference type="SUPFAM" id="SSF50341">
    <property type="entry name" value="CheW-like"/>
    <property type="match status" value="1"/>
</dbReference>
<organism evidence="2 3">
    <name type="scientific">Ramlibacter humi</name>
    <dbReference type="NCBI Taxonomy" id="2530451"/>
    <lineage>
        <taxon>Bacteria</taxon>
        <taxon>Pseudomonadati</taxon>
        <taxon>Pseudomonadota</taxon>
        <taxon>Betaproteobacteria</taxon>
        <taxon>Burkholderiales</taxon>
        <taxon>Comamonadaceae</taxon>
        <taxon>Ramlibacter</taxon>
    </lineage>
</organism>
<sequence length="187" mass="19992">MSTPSATLPDPGDVLRARALALARTPPAPPSGPVLEVLEFRLAREHYAIESRHVAAVVPLLHLAPVPCTPAFVRGVMNVRGRITAVLDLQVLLQTPAPGLHDLHHVVLVRSGAMEFGLLAEAVIGARTLPGADLQPPLPSLRVRHLRGITAQRLLVIDFERLAADPGILVNEEGPSMSDAWLGKEEA</sequence>
<dbReference type="Pfam" id="PF01584">
    <property type="entry name" value="CheW"/>
    <property type="match status" value="1"/>
</dbReference>
<dbReference type="InterPro" id="IPR036061">
    <property type="entry name" value="CheW-like_dom_sf"/>
</dbReference>
<accession>A0A4Z0C9R5</accession>
<gene>
    <name evidence="2" type="ORF">EZ216_00680</name>
</gene>
<name>A0A4Z0C9R5_9BURK</name>
<dbReference type="PANTHER" id="PTHR22617">
    <property type="entry name" value="CHEMOTAXIS SENSOR HISTIDINE KINASE-RELATED"/>
    <property type="match status" value="1"/>
</dbReference>
<dbReference type="Proteomes" id="UP000297839">
    <property type="component" value="Unassembled WGS sequence"/>
</dbReference>
<protein>
    <submittedName>
        <fullName evidence="2">Purine-binding chemotaxis protein CheW</fullName>
    </submittedName>
</protein>
<dbReference type="InterPro" id="IPR039315">
    <property type="entry name" value="CheW"/>
</dbReference>
<dbReference type="Gene3D" id="2.30.30.40">
    <property type="entry name" value="SH3 Domains"/>
    <property type="match status" value="1"/>
</dbReference>
<dbReference type="GO" id="GO:0007165">
    <property type="term" value="P:signal transduction"/>
    <property type="evidence" value="ECO:0007669"/>
    <property type="project" value="InterPro"/>
</dbReference>
<dbReference type="PANTHER" id="PTHR22617:SF43">
    <property type="entry name" value="PROTEIN PILI"/>
    <property type="match status" value="1"/>
</dbReference>
<dbReference type="InterPro" id="IPR002545">
    <property type="entry name" value="CheW-lke_dom"/>
</dbReference>